<dbReference type="Pfam" id="PF11694">
    <property type="entry name" value="DUF3290"/>
    <property type="match status" value="1"/>
</dbReference>
<dbReference type="eggNOG" id="ENOG5032ZGB">
    <property type="taxonomic scope" value="Bacteria"/>
</dbReference>
<evidence type="ECO:0000313" key="2">
    <source>
        <dbReference type="EMBL" id="ADK67778.1"/>
    </source>
</evidence>
<dbReference type="Proteomes" id="UP000000333">
    <property type="component" value="Chromosome"/>
</dbReference>
<evidence type="ECO:0008006" key="4">
    <source>
        <dbReference type="Google" id="ProtNLM"/>
    </source>
</evidence>
<keyword evidence="1" id="KW-1133">Transmembrane helix</keyword>
<evidence type="ECO:0000313" key="3">
    <source>
        <dbReference type="Proteomes" id="UP000000333"/>
    </source>
</evidence>
<dbReference type="EMBL" id="CP002106">
    <property type="protein sequence ID" value="ADK67778.1"/>
    <property type="molecule type" value="Genomic_DNA"/>
</dbReference>
<dbReference type="AlphaFoldDB" id="E1QZG4"/>
<dbReference type="InterPro" id="IPR021707">
    <property type="entry name" value="DUF3290"/>
</dbReference>
<dbReference type="OrthoDB" id="3191971at2"/>
<dbReference type="HOGENOM" id="CLU_125416_1_1_11"/>
<evidence type="ECO:0000256" key="1">
    <source>
        <dbReference type="SAM" id="Phobius"/>
    </source>
</evidence>
<accession>E1QZG4</accession>
<name>E1QZG4_OLSUV</name>
<sequence>MNFYTIDYITSHQSMDSIIRVTLILALLSCGLVFSILYMRNRMRTRWRDVGIGALVLSLVLVGVQTEQYLRVSNQMSQSQRLVSFIRGIAIGQGVTPDEVLVNSTSLKDGVIVRFNEEDYLVHLNADNNSYALERTHIIDHNVYVNGER</sequence>
<protein>
    <recommendedName>
        <fullName evidence="4">DUF3290 domain-containing protein</fullName>
    </recommendedName>
</protein>
<keyword evidence="1" id="KW-0472">Membrane</keyword>
<keyword evidence="3" id="KW-1185">Reference proteome</keyword>
<feature type="transmembrane region" description="Helical" evidence="1">
    <location>
        <begin position="18"/>
        <end position="38"/>
    </location>
</feature>
<dbReference type="RefSeq" id="WP_013251530.1">
    <property type="nucleotide sequence ID" value="NC_014363.1"/>
</dbReference>
<dbReference type="STRING" id="633147.Olsu_0664"/>
<dbReference type="GeneID" id="78512083"/>
<dbReference type="PATRIC" id="fig|633147.7.peg.888"/>
<dbReference type="KEGG" id="ols:Olsu_0664"/>
<reference evidence="2 3" key="1">
    <citation type="journal article" date="2010" name="Stand. Genomic Sci.">
        <title>Complete genome sequence of Olsenella uli type strain (VPI D76D-27C).</title>
        <authorList>
            <person name="Goker M."/>
            <person name="Held B."/>
            <person name="Lucas S."/>
            <person name="Nolan M."/>
            <person name="Yasawong M."/>
            <person name="Glavina Del Rio T."/>
            <person name="Tice H."/>
            <person name="Cheng J.F."/>
            <person name="Bruce D."/>
            <person name="Detter J.C."/>
            <person name="Tapia R."/>
            <person name="Han C."/>
            <person name="Goodwin L."/>
            <person name="Pitluck S."/>
            <person name="Liolios K."/>
            <person name="Ivanova N."/>
            <person name="Mavromatis K."/>
            <person name="Mikhailova N."/>
            <person name="Pati A."/>
            <person name="Chen A."/>
            <person name="Palaniappan K."/>
            <person name="Land M."/>
            <person name="Hauser L."/>
            <person name="Chang Y.J."/>
            <person name="Jeffries C.D."/>
            <person name="Rohde M."/>
            <person name="Sikorski J."/>
            <person name="Pukall R."/>
            <person name="Woyke T."/>
            <person name="Bristow J."/>
            <person name="Eisen J.A."/>
            <person name="Markowitz V."/>
            <person name="Hugenholtz P."/>
            <person name="Kyrpides N.C."/>
            <person name="Klenk H.P."/>
            <person name="Lapidus A."/>
        </authorList>
    </citation>
    <scope>NUCLEOTIDE SEQUENCE [LARGE SCALE GENOMIC DNA]</scope>
    <source>
        <strain evidence="3">ATCC 49627 / DSM 7084 / CIP 109912 / JCM 12494 / NCIMB 702895 / VPI D76D-27C</strain>
    </source>
</reference>
<proteinExistence type="predicted"/>
<gene>
    <name evidence="2" type="ordered locus">Olsu_0664</name>
</gene>
<keyword evidence="1" id="KW-0812">Transmembrane</keyword>
<organism evidence="2 3">
    <name type="scientific">Olsenella uli (strain ATCC 49627 / DSM 7084 / CCUG 31166 / CIP 109912 / JCM 12494 / LMG 11480 / NCIMB 702895 / VPI D76D-27C)</name>
    <name type="common">Lactobacillus uli</name>
    <dbReference type="NCBI Taxonomy" id="633147"/>
    <lineage>
        <taxon>Bacteria</taxon>
        <taxon>Bacillati</taxon>
        <taxon>Actinomycetota</taxon>
        <taxon>Coriobacteriia</taxon>
        <taxon>Coriobacteriales</taxon>
        <taxon>Atopobiaceae</taxon>
        <taxon>Olsenella</taxon>
    </lineage>
</organism>